<comment type="cofactor">
    <cofactor evidence="1">
        <name>FAD</name>
        <dbReference type="ChEBI" id="CHEBI:57692"/>
    </cofactor>
</comment>
<feature type="domain" description="FAD-binding PCMH-type" evidence="8">
    <location>
        <begin position="81"/>
        <end position="256"/>
    </location>
</feature>
<evidence type="ECO:0000256" key="7">
    <source>
        <dbReference type="SAM" id="SignalP"/>
    </source>
</evidence>
<dbReference type="InterPro" id="IPR036318">
    <property type="entry name" value="FAD-bd_PCMH-like_sf"/>
</dbReference>
<feature type="chain" id="PRO_5042441008" description="FAD-binding PCMH-type domain-containing protein" evidence="7">
    <location>
        <begin position="27"/>
        <end position="529"/>
    </location>
</feature>
<keyword evidence="6" id="KW-0325">Glycoprotein</keyword>
<dbReference type="GO" id="GO:0071949">
    <property type="term" value="F:FAD binding"/>
    <property type="evidence" value="ECO:0007669"/>
    <property type="project" value="InterPro"/>
</dbReference>
<evidence type="ECO:0000313" key="10">
    <source>
        <dbReference type="EMBL" id="GLJ58021.1"/>
    </source>
</evidence>
<dbReference type="EMBL" id="BSEH01000241">
    <property type="protein sequence ID" value="GLJ58022.1"/>
    <property type="molecule type" value="Genomic_DNA"/>
</dbReference>
<evidence type="ECO:0000256" key="3">
    <source>
        <dbReference type="ARBA" id="ARBA00022630"/>
    </source>
</evidence>
<gene>
    <name evidence="9" type="ORF">SUGI_1402270</name>
    <name evidence="10" type="ORF">SUGI_1402280</name>
    <name evidence="11" type="ORF">SUGI_1402290</name>
</gene>
<dbReference type="PANTHER" id="PTHR32448">
    <property type="entry name" value="OS08G0158400 PROTEIN"/>
    <property type="match status" value="1"/>
</dbReference>
<dbReference type="EMBL" id="BSEH01000241">
    <property type="protein sequence ID" value="GLJ58021.1"/>
    <property type="molecule type" value="Genomic_DNA"/>
</dbReference>
<evidence type="ECO:0000256" key="4">
    <source>
        <dbReference type="ARBA" id="ARBA00022729"/>
    </source>
</evidence>
<dbReference type="InterPro" id="IPR016167">
    <property type="entry name" value="FAD-bd_PCMH_sub1"/>
</dbReference>
<dbReference type="PROSITE" id="PS51387">
    <property type="entry name" value="FAD_PCMH"/>
    <property type="match status" value="1"/>
</dbReference>
<evidence type="ECO:0000313" key="9">
    <source>
        <dbReference type="EMBL" id="GLJ58020.1"/>
    </source>
</evidence>
<name>A0AAD3NSI5_CRYJA</name>
<comment type="caution">
    <text evidence="9">The sequence shown here is derived from an EMBL/GenBank/DDBJ whole genome shotgun (WGS) entry which is preliminary data.</text>
</comment>
<keyword evidence="3" id="KW-0285">Flavoprotein</keyword>
<dbReference type="AlphaFoldDB" id="A0AAD3NSI5"/>
<evidence type="ECO:0000313" key="12">
    <source>
        <dbReference type="Proteomes" id="UP001234787"/>
    </source>
</evidence>
<dbReference type="Gene3D" id="3.30.465.10">
    <property type="match status" value="1"/>
</dbReference>
<evidence type="ECO:0000256" key="5">
    <source>
        <dbReference type="ARBA" id="ARBA00022827"/>
    </source>
</evidence>
<reference evidence="9" key="1">
    <citation type="submission" date="2022-12" db="EMBL/GenBank/DDBJ databases">
        <title>Chromosome-Level Genome Assembly of Japanese Cedar (Cryptomeriajaponica D. Don).</title>
        <authorList>
            <person name="Fujino T."/>
            <person name="Yamaguchi K."/>
            <person name="Yokoyama T."/>
            <person name="Hamanaka T."/>
            <person name="Harazono Y."/>
            <person name="Kamada H."/>
            <person name="Kobayashi W."/>
            <person name="Ujino-Ihara T."/>
            <person name="Uchiyama K."/>
            <person name="Matsumoto A."/>
            <person name="Izuno A."/>
            <person name="Tsumura Y."/>
            <person name="Toyoda A."/>
            <person name="Shigenobu S."/>
            <person name="Moriguchi Y."/>
            <person name="Ueno S."/>
            <person name="Kasahara M."/>
        </authorList>
    </citation>
    <scope>NUCLEOTIDE SEQUENCE</scope>
</reference>
<dbReference type="InterPro" id="IPR016169">
    <property type="entry name" value="FAD-bd_PCMH_sub2"/>
</dbReference>
<dbReference type="GO" id="GO:0016491">
    <property type="term" value="F:oxidoreductase activity"/>
    <property type="evidence" value="ECO:0007669"/>
    <property type="project" value="InterPro"/>
</dbReference>
<keyword evidence="5" id="KW-0274">FAD</keyword>
<comment type="similarity">
    <text evidence="2">Belongs to the oxygen-dependent FAD-linked oxidoreductase family.</text>
</comment>
<proteinExistence type="inferred from homology"/>
<evidence type="ECO:0000259" key="8">
    <source>
        <dbReference type="PROSITE" id="PS51387"/>
    </source>
</evidence>
<organism evidence="9 12">
    <name type="scientific">Cryptomeria japonica</name>
    <name type="common">Japanese cedar</name>
    <name type="synonym">Cupressus japonica</name>
    <dbReference type="NCBI Taxonomy" id="3369"/>
    <lineage>
        <taxon>Eukaryota</taxon>
        <taxon>Viridiplantae</taxon>
        <taxon>Streptophyta</taxon>
        <taxon>Embryophyta</taxon>
        <taxon>Tracheophyta</taxon>
        <taxon>Spermatophyta</taxon>
        <taxon>Pinopsida</taxon>
        <taxon>Pinidae</taxon>
        <taxon>Conifers II</taxon>
        <taxon>Cupressales</taxon>
        <taxon>Cupressaceae</taxon>
        <taxon>Cryptomeria</taxon>
    </lineage>
</organism>
<evidence type="ECO:0000256" key="2">
    <source>
        <dbReference type="ARBA" id="ARBA00005466"/>
    </source>
</evidence>
<evidence type="ECO:0000313" key="11">
    <source>
        <dbReference type="EMBL" id="GLJ58022.1"/>
    </source>
</evidence>
<dbReference type="Proteomes" id="UP001234787">
    <property type="component" value="Unassembled WGS sequence"/>
</dbReference>
<sequence>MMAFWSYMRTFGLFLLLWLVNLGGRGAVVAYSSQNATALAFTSCLSGNGIENVTFKSSSSSSNYYTLLEFSLQNLRYAEESVPKPYALIVPESRDQLHKSVQCSIQHGWQIVMRSGGHSYEGLSSTSQAPNFVIIDVMKLERVEVDMKSKTAWVESGATLGQLYSAIANKTSLYGFPAGVCPTVGVGGTLSGGGLGLLARKYGVSADHVIDALLVDANGKLVDRKGMGEDVFWALRGGGGGSWGVVVAWQIRLVKVPPVITVFNVNRTGNDNVTELVERWQSVEPFAPEDLYIRVFVFGGSPVSLTFNGMYLGPLPQLLKLVNEIFPEMGLVAADCNETDWIGSVISTAVANGYSADLLNRYLATKRYFKNKSDYVKSAISSSGLQGAWKIMEEKPDSQMILAPFGGVMNRIPSTRIPFPHRAGYLYEIQYVLNWEDASEDAESVAWMRKLYEYMTHYVSKSPRGAYVNYIDLDLGHASANGTSTVQQAKSWGEKYFGVNFFRLVHVKTKFDPNNIFKNAQSIPPLSQS</sequence>
<dbReference type="Pfam" id="PF08031">
    <property type="entry name" value="BBE"/>
    <property type="match status" value="1"/>
</dbReference>
<dbReference type="Pfam" id="PF01565">
    <property type="entry name" value="FAD_binding_4"/>
    <property type="match status" value="1"/>
</dbReference>
<accession>A0AAD3NSI5</accession>
<dbReference type="EMBL" id="BSEH01000241">
    <property type="protein sequence ID" value="GLJ58020.1"/>
    <property type="molecule type" value="Genomic_DNA"/>
</dbReference>
<dbReference type="SUPFAM" id="SSF56176">
    <property type="entry name" value="FAD-binding/transporter-associated domain-like"/>
    <property type="match status" value="1"/>
</dbReference>
<evidence type="ECO:0000256" key="1">
    <source>
        <dbReference type="ARBA" id="ARBA00001974"/>
    </source>
</evidence>
<keyword evidence="12" id="KW-1185">Reference proteome</keyword>
<dbReference type="InterPro" id="IPR016166">
    <property type="entry name" value="FAD-bd_PCMH"/>
</dbReference>
<evidence type="ECO:0000256" key="6">
    <source>
        <dbReference type="ARBA" id="ARBA00023180"/>
    </source>
</evidence>
<dbReference type="Gene3D" id="3.40.462.20">
    <property type="match status" value="1"/>
</dbReference>
<dbReference type="InterPro" id="IPR006094">
    <property type="entry name" value="Oxid_FAD_bind_N"/>
</dbReference>
<feature type="signal peptide" evidence="7">
    <location>
        <begin position="1"/>
        <end position="26"/>
    </location>
</feature>
<keyword evidence="4 7" id="KW-0732">Signal</keyword>
<protein>
    <recommendedName>
        <fullName evidence="8">FAD-binding PCMH-type domain-containing protein</fullName>
    </recommendedName>
</protein>
<dbReference type="Gene3D" id="3.30.43.10">
    <property type="entry name" value="Uridine Diphospho-n-acetylenolpyruvylglucosamine Reductase, domain 2"/>
    <property type="match status" value="1"/>
</dbReference>
<dbReference type="InterPro" id="IPR012951">
    <property type="entry name" value="BBE"/>
</dbReference>